<protein>
    <submittedName>
        <fullName evidence="2">Uncharacterized protein</fullName>
    </submittedName>
</protein>
<feature type="transmembrane region" description="Helical" evidence="1">
    <location>
        <begin position="12"/>
        <end position="32"/>
    </location>
</feature>
<dbReference type="EMBL" id="MN739469">
    <property type="protein sequence ID" value="QHT06474.1"/>
    <property type="molecule type" value="Genomic_DNA"/>
</dbReference>
<evidence type="ECO:0000313" key="2">
    <source>
        <dbReference type="EMBL" id="QHT06474.1"/>
    </source>
</evidence>
<feature type="transmembrane region" description="Helical" evidence="1">
    <location>
        <begin position="52"/>
        <end position="74"/>
    </location>
</feature>
<evidence type="ECO:0000256" key="1">
    <source>
        <dbReference type="SAM" id="Phobius"/>
    </source>
</evidence>
<keyword evidence="1" id="KW-1133">Transmembrane helix</keyword>
<proteinExistence type="predicted"/>
<dbReference type="AlphaFoldDB" id="A0A6C0CS05"/>
<keyword evidence="1" id="KW-0472">Membrane</keyword>
<reference evidence="2" key="1">
    <citation type="journal article" date="2020" name="Nature">
        <title>Giant virus diversity and host interactions through global metagenomics.</title>
        <authorList>
            <person name="Schulz F."/>
            <person name="Roux S."/>
            <person name="Paez-Espino D."/>
            <person name="Jungbluth S."/>
            <person name="Walsh D.A."/>
            <person name="Denef V.J."/>
            <person name="McMahon K.D."/>
            <person name="Konstantinidis K.T."/>
            <person name="Eloe-Fadrosh E.A."/>
            <person name="Kyrpides N.C."/>
            <person name="Woyke T."/>
        </authorList>
    </citation>
    <scope>NUCLEOTIDE SEQUENCE</scope>
    <source>
        <strain evidence="2">GVMAG-M-3300021425-30</strain>
    </source>
</reference>
<name>A0A6C0CS05_9ZZZZ</name>
<organism evidence="2">
    <name type="scientific">viral metagenome</name>
    <dbReference type="NCBI Taxonomy" id="1070528"/>
    <lineage>
        <taxon>unclassified sequences</taxon>
        <taxon>metagenomes</taxon>
        <taxon>organismal metagenomes</taxon>
    </lineage>
</organism>
<keyword evidence="1" id="KW-0812">Transmembrane</keyword>
<accession>A0A6C0CS05</accession>
<sequence length="81" mass="9294">MNRNFIRRNITSISILLFATIYGIIVLSKPGFMYNKDGSLRQFGIGYQKKTILPAWLIAIVIAIISYFGVLYYISLPKMLM</sequence>